<dbReference type="GO" id="GO:0005524">
    <property type="term" value="F:ATP binding"/>
    <property type="evidence" value="ECO:0007669"/>
    <property type="project" value="UniProtKB-KW"/>
</dbReference>
<dbReference type="InterPro" id="IPR027417">
    <property type="entry name" value="P-loop_NTPase"/>
</dbReference>
<dbReference type="Gene3D" id="3.40.50.300">
    <property type="entry name" value="P-loop containing nucleotide triphosphate hydrolases"/>
    <property type="match status" value="2"/>
</dbReference>
<feature type="domain" description="KaiC-like" evidence="3">
    <location>
        <begin position="96"/>
        <end position="199"/>
    </location>
</feature>
<gene>
    <name evidence="4" type="ORF">E2N92_06810</name>
</gene>
<dbReference type="Proteomes" id="UP000826709">
    <property type="component" value="Chromosome"/>
</dbReference>
<keyword evidence="2" id="KW-0067">ATP-binding</keyword>
<evidence type="ECO:0000313" key="4">
    <source>
        <dbReference type="EMBL" id="QYZ79163.1"/>
    </source>
</evidence>
<evidence type="ECO:0000313" key="5">
    <source>
        <dbReference type="Proteomes" id="UP000826709"/>
    </source>
</evidence>
<proteinExistence type="predicted"/>
<dbReference type="Pfam" id="PF06745">
    <property type="entry name" value="ATPase"/>
    <property type="match status" value="1"/>
</dbReference>
<name>A0A8G1A1V4_9EURY</name>
<keyword evidence="5" id="KW-1185">Reference proteome</keyword>
<protein>
    <recommendedName>
        <fullName evidence="3">KaiC-like domain-containing protein</fullName>
    </recommendedName>
</protein>
<accession>A0A8G1A1V4</accession>
<organism evidence="4 5">
    <name type="scientific">Methanofollis formosanus</name>
    <dbReference type="NCBI Taxonomy" id="299308"/>
    <lineage>
        <taxon>Archaea</taxon>
        <taxon>Methanobacteriati</taxon>
        <taxon>Methanobacteriota</taxon>
        <taxon>Stenosarchaea group</taxon>
        <taxon>Methanomicrobia</taxon>
        <taxon>Methanomicrobiales</taxon>
        <taxon>Methanomicrobiaceae</taxon>
        <taxon>Methanofollis</taxon>
    </lineage>
</organism>
<dbReference type="KEGG" id="mfk:E2N92_06810"/>
<dbReference type="EMBL" id="CP037968">
    <property type="protein sequence ID" value="QYZ79163.1"/>
    <property type="molecule type" value="Genomic_DNA"/>
</dbReference>
<dbReference type="AlphaFoldDB" id="A0A8G1A1V4"/>
<reference evidence="4" key="2">
    <citation type="submission" date="2019-03" db="EMBL/GenBank/DDBJ databases">
        <authorList>
            <person name="Chen S.-C."/>
            <person name="Wu S.-Y."/>
            <person name="Lai M.-C."/>
        </authorList>
    </citation>
    <scope>NUCLEOTIDE SEQUENCE</scope>
    <source>
        <strain evidence="4">ML15</strain>
    </source>
</reference>
<evidence type="ECO:0000256" key="1">
    <source>
        <dbReference type="ARBA" id="ARBA00022741"/>
    </source>
</evidence>
<dbReference type="OrthoDB" id="49590at2157"/>
<reference evidence="4" key="1">
    <citation type="journal article" date="2005" name="Int. J. Syst. Evol. Microbiol.">
        <title>Methanofollis formosanus sp. nov., isolated from a fish pond.</title>
        <authorList>
            <person name="Wu S.Y."/>
            <person name="Chen S.C."/>
            <person name="Lai M.C."/>
        </authorList>
    </citation>
    <scope>NUCLEOTIDE SEQUENCE</scope>
    <source>
        <strain evidence="4">ML15</strain>
    </source>
</reference>
<keyword evidence="1" id="KW-0547">Nucleotide-binding</keyword>
<dbReference type="PANTHER" id="PTHR43637">
    <property type="entry name" value="UPF0273 PROTEIN TM_0370"/>
    <property type="match status" value="1"/>
</dbReference>
<evidence type="ECO:0000259" key="3">
    <source>
        <dbReference type="Pfam" id="PF06745"/>
    </source>
</evidence>
<evidence type="ECO:0000256" key="2">
    <source>
        <dbReference type="ARBA" id="ARBA00022840"/>
    </source>
</evidence>
<dbReference type="SUPFAM" id="SSF52540">
    <property type="entry name" value="P-loop containing nucleoside triphosphate hydrolases"/>
    <property type="match status" value="1"/>
</dbReference>
<sequence length="206" mass="22684">MCSAEESVEKDNLRSTGLVGLDLALGGGIPRGTVIIVAGTPTDGLDLFGAQFWRGEEEEESEPNGSYLMIDDEPSEKMYDARAVTNQNLPSLVLGERVVLDSLSTIILRDGIDAALDLIRELKKKTQAEDSNVILLLYKGIHTREEEIRLTRAADGYIELLQRITGSEVERMLGIFKMHGLDLPNQLVPYNILADGLELSTTKRVV</sequence>
<dbReference type="InterPro" id="IPR014774">
    <property type="entry name" value="KaiC-like_dom"/>
</dbReference>